<reference evidence="1 2" key="1">
    <citation type="journal article" date="2018" name="Front. Plant Sci.">
        <title>Red Clover (Trifolium pratense) and Zigzag Clover (T. medium) - A Picture of Genomic Similarities and Differences.</title>
        <authorList>
            <person name="Dluhosova J."/>
            <person name="Istvanek J."/>
            <person name="Nedelnik J."/>
            <person name="Repkova J."/>
        </authorList>
    </citation>
    <scope>NUCLEOTIDE SEQUENCE [LARGE SCALE GENOMIC DNA]</scope>
    <source>
        <strain evidence="2">cv. 10/8</strain>
        <tissue evidence="1">Leaf</tissue>
    </source>
</reference>
<organism evidence="1 2">
    <name type="scientific">Trifolium medium</name>
    <dbReference type="NCBI Taxonomy" id="97028"/>
    <lineage>
        <taxon>Eukaryota</taxon>
        <taxon>Viridiplantae</taxon>
        <taxon>Streptophyta</taxon>
        <taxon>Embryophyta</taxon>
        <taxon>Tracheophyta</taxon>
        <taxon>Spermatophyta</taxon>
        <taxon>Magnoliopsida</taxon>
        <taxon>eudicotyledons</taxon>
        <taxon>Gunneridae</taxon>
        <taxon>Pentapetalae</taxon>
        <taxon>rosids</taxon>
        <taxon>fabids</taxon>
        <taxon>Fabales</taxon>
        <taxon>Fabaceae</taxon>
        <taxon>Papilionoideae</taxon>
        <taxon>50 kb inversion clade</taxon>
        <taxon>NPAAA clade</taxon>
        <taxon>Hologalegina</taxon>
        <taxon>IRL clade</taxon>
        <taxon>Trifolieae</taxon>
        <taxon>Trifolium</taxon>
    </lineage>
</organism>
<name>A0A392P9D8_9FABA</name>
<protein>
    <recommendedName>
        <fullName evidence="3">Reverse transcriptase zinc-binding domain-containing protein</fullName>
    </recommendedName>
</protein>
<keyword evidence="2" id="KW-1185">Reference proteome</keyword>
<dbReference type="Proteomes" id="UP000265520">
    <property type="component" value="Unassembled WGS sequence"/>
</dbReference>
<evidence type="ECO:0000313" key="1">
    <source>
        <dbReference type="EMBL" id="MCI07525.1"/>
    </source>
</evidence>
<evidence type="ECO:0008006" key="3">
    <source>
        <dbReference type="Google" id="ProtNLM"/>
    </source>
</evidence>
<proteinExistence type="predicted"/>
<accession>A0A392P9D8</accession>
<evidence type="ECO:0000313" key="2">
    <source>
        <dbReference type="Proteomes" id="UP000265520"/>
    </source>
</evidence>
<sequence>METETTSVSELSLVLEQVRPCRDNNDRRRWTPNTAGLLLVQSAYVVLQNMNDRDDIDFNSASALKELWLNKVPSKASIFRWRLLLEKLPIRETLFRKAHLQVAGHKLYTF</sequence>
<dbReference type="EMBL" id="LXQA010065709">
    <property type="protein sequence ID" value="MCI07525.1"/>
    <property type="molecule type" value="Genomic_DNA"/>
</dbReference>
<comment type="caution">
    <text evidence="1">The sequence shown here is derived from an EMBL/GenBank/DDBJ whole genome shotgun (WGS) entry which is preliminary data.</text>
</comment>
<dbReference type="AlphaFoldDB" id="A0A392P9D8"/>